<feature type="compositionally biased region" description="Polar residues" evidence="1">
    <location>
        <begin position="30"/>
        <end position="41"/>
    </location>
</feature>
<dbReference type="AlphaFoldDB" id="A0A3M7QW25"/>
<name>A0A3M7QW25_BRAPC</name>
<gene>
    <name evidence="2" type="ORF">BpHYR1_053353</name>
</gene>
<evidence type="ECO:0000313" key="3">
    <source>
        <dbReference type="Proteomes" id="UP000276133"/>
    </source>
</evidence>
<dbReference type="Gene3D" id="3.30.70.330">
    <property type="match status" value="1"/>
</dbReference>
<proteinExistence type="predicted"/>
<dbReference type="InterPro" id="IPR012677">
    <property type="entry name" value="Nucleotide-bd_a/b_plait_sf"/>
</dbReference>
<feature type="region of interest" description="Disordered" evidence="1">
    <location>
        <begin position="1"/>
        <end position="55"/>
    </location>
</feature>
<comment type="caution">
    <text evidence="2">The sequence shown here is derived from an EMBL/GenBank/DDBJ whole genome shotgun (WGS) entry which is preliminary data.</text>
</comment>
<organism evidence="2 3">
    <name type="scientific">Brachionus plicatilis</name>
    <name type="common">Marine rotifer</name>
    <name type="synonym">Brachionus muelleri</name>
    <dbReference type="NCBI Taxonomy" id="10195"/>
    <lineage>
        <taxon>Eukaryota</taxon>
        <taxon>Metazoa</taxon>
        <taxon>Spiralia</taxon>
        <taxon>Gnathifera</taxon>
        <taxon>Rotifera</taxon>
        <taxon>Eurotatoria</taxon>
        <taxon>Monogononta</taxon>
        <taxon>Pseudotrocha</taxon>
        <taxon>Ploima</taxon>
        <taxon>Brachionidae</taxon>
        <taxon>Brachionus</taxon>
    </lineage>
</organism>
<keyword evidence="3" id="KW-1185">Reference proteome</keyword>
<feature type="compositionally biased region" description="Polar residues" evidence="1">
    <location>
        <begin position="1"/>
        <end position="13"/>
    </location>
</feature>
<reference evidence="2 3" key="1">
    <citation type="journal article" date="2018" name="Sci. Rep.">
        <title>Genomic signatures of local adaptation to the degree of environmental predictability in rotifers.</title>
        <authorList>
            <person name="Franch-Gras L."/>
            <person name="Hahn C."/>
            <person name="Garcia-Roger E.M."/>
            <person name="Carmona M.J."/>
            <person name="Serra M."/>
            <person name="Gomez A."/>
        </authorList>
    </citation>
    <scope>NUCLEOTIDE SEQUENCE [LARGE SCALE GENOMIC DNA]</scope>
    <source>
        <strain evidence="2">HYR1</strain>
    </source>
</reference>
<sequence>MASASYHRQNPWNGISRGRGRPAVPPKKNTGGSAVLMQNQPTKEDQPKESVPPIDPNKLRFDKSVTNSNVHDIFIKSIPTVDDCELRFRRALRHHAFKFGLGDITLAKIMSQPRSKSTTIAFVRFAQVALHPQIVQSLEGASWHGKEIFARINPRRTKLSHFPKKSGNQETGHDKREAALHKLPSLVQQEYLRALESENRTLKLMNESLHNMKIEAEGEWDYLKCVRTQFQVKLTSQLVREKNLNVRKRAVRIREAQLEYNEKRFSERLADEVDTRVKARLSNLPEPPPIFGDRNFLEILYIYI</sequence>
<dbReference type="OrthoDB" id="10193951at2759"/>
<protein>
    <submittedName>
        <fullName evidence="2">Uncharacterized protein</fullName>
    </submittedName>
</protein>
<dbReference type="Proteomes" id="UP000276133">
    <property type="component" value="Unassembled WGS sequence"/>
</dbReference>
<dbReference type="EMBL" id="REGN01004977">
    <property type="protein sequence ID" value="RNA15314.1"/>
    <property type="molecule type" value="Genomic_DNA"/>
</dbReference>
<accession>A0A3M7QW25</accession>
<evidence type="ECO:0000256" key="1">
    <source>
        <dbReference type="SAM" id="MobiDB-lite"/>
    </source>
</evidence>
<evidence type="ECO:0000313" key="2">
    <source>
        <dbReference type="EMBL" id="RNA15314.1"/>
    </source>
</evidence>